<feature type="signal peptide" evidence="1">
    <location>
        <begin position="1"/>
        <end position="18"/>
    </location>
</feature>
<accession>A0A6U3PXC3</accession>
<dbReference type="EMBL" id="HBGN01008545">
    <property type="protein sequence ID" value="CAD9319554.1"/>
    <property type="molecule type" value="Transcribed_RNA"/>
</dbReference>
<name>A0A6U3PXC3_9STRA</name>
<organism evidence="2">
    <name type="scientific">Ditylum brightwellii</name>
    <dbReference type="NCBI Taxonomy" id="49249"/>
    <lineage>
        <taxon>Eukaryota</taxon>
        <taxon>Sar</taxon>
        <taxon>Stramenopiles</taxon>
        <taxon>Ochrophyta</taxon>
        <taxon>Bacillariophyta</taxon>
        <taxon>Mediophyceae</taxon>
        <taxon>Lithodesmiophycidae</taxon>
        <taxon>Lithodesmiales</taxon>
        <taxon>Lithodesmiaceae</taxon>
        <taxon>Ditylum</taxon>
    </lineage>
</organism>
<dbReference type="AlphaFoldDB" id="A0A6U3PXC3"/>
<sequence length="315" mass="35701">MLFIIINVLLFDIIGVSSFASIGTGPVDPTVNLRHQQTQRRAVDHCPWAYTGRGNDEYCVKQVAYQTKDYEDDLVYTSRRSILSYFLTSAAFSATAAAATDQQEGVFRSSAYGREEYTNSIIASRDTNISPKEVYDTIATELRYPITMIGDDAQRTPRALDVGAGAGVSTQVLWDLGYRSIDAIDWTREAWDTYVTSCPSAVSFYELDDERYLEQVHKQDDKFDVIAFNFGINESKARQFTRFLKQPHGRLLAPVNAQTNYWLKQTYKSYDCNGNVLWSAMDVGAWSVQFQPDVTEETCQGVWCAPYNGFQKKKK</sequence>
<gene>
    <name evidence="2" type="ORF">DBRI1063_LOCUS5483</name>
</gene>
<dbReference type="Gene3D" id="3.40.50.150">
    <property type="entry name" value="Vaccinia Virus protein VP39"/>
    <property type="match status" value="1"/>
</dbReference>
<protein>
    <recommendedName>
        <fullName evidence="3">Methyltransferase type 11 domain-containing protein</fullName>
    </recommendedName>
</protein>
<dbReference type="CDD" id="cd02440">
    <property type="entry name" value="AdoMet_MTases"/>
    <property type="match status" value="1"/>
</dbReference>
<evidence type="ECO:0000256" key="1">
    <source>
        <dbReference type="SAM" id="SignalP"/>
    </source>
</evidence>
<dbReference type="SUPFAM" id="SSF53335">
    <property type="entry name" value="S-adenosyl-L-methionine-dependent methyltransferases"/>
    <property type="match status" value="1"/>
</dbReference>
<feature type="chain" id="PRO_5030160064" description="Methyltransferase type 11 domain-containing protein" evidence="1">
    <location>
        <begin position="19"/>
        <end position="315"/>
    </location>
</feature>
<keyword evidence="1" id="KW-0732">Signal</keyword>
<evidence type="ECO:0000313" key="2">
    <source>
        <dbReference type="EMBL" id="CAD9319554.1"/>
    </source>
</evidence>
<proteinExistence type="predicted"/>
<evidence type="ECO:0008006" key="3">
    <source>
        <dbReference type="Google" id="ProtNLM"/>
    </source>
</evidence>
<dbReference type="InterPro" id="IPR029063">
    <property type="entry name" value="SAM-dependent_MTases_sf"/>
</dbReference>
<reference evidence="2" key="1">
    <citation type="submission" date="2021-01" db="EMBL/GenBank/DDBJ databases">
        <authorList>
            <person name="Corre E."/>
            <person name="Pelletier E."/>
            <person name="Niang G."/>
            <person name="Scheremetjew M."/>
            <person name="Finn R."/>
            <person name="Kale V."/>
            <person name="Holt S."/>
            <person name="Cochrane G."/>
            <person name="Meng A."/>
            <person name="Brown T."/>
            <person name="Cohen L."/>
        </authorList>
    </citation>
    <scope>NUCLEOTIDE SEQUENCE</scope>
    <source>
        <strain evidence="2">Pop2</strain>
    </source>
</reference>